<evidence type="ECO:0000256" key="6">
    <source>
        <dbReference type="ARBA" id="ARBA00047512"/>
    </source>
</evidence>
<reference evidence="8 9" key="1">
    <citation type="journal article" date="2017" name="Nature">
        <title>The Apostasia genome and the evolution of orchids.</title>
        <authorList>
            <person name="Zhang G.Q."/>
            <person name="Liu K.W."/>
            <person name="Li Z."/>
            <person name="Lohaus R."/>
            <person name="Hsiao Y.Y."/>
            <person name="Niu S.C."/>
            <person name="Wang J.Y."/>
            <person name="Lin Y.C."/>
            <person name="Xu Q."/>
            <person name="Chen L.J."/>
            <person name="Yoshida K."/>
            <person name="Fujiwara S."/>
            <person name="Wang Z.W."/>
            <person name="Zhang Y.Q."/>
            <person name="Mitsuda N."/>
            <person name="Wang M."/>
            <person name="Liu G.H."/>
            <person name="Pecoraro L."/>
            <person name="Huang H.X."/>
            <person name="Xiao X.J."/>
            <person name="Lin M."/>
            <person name="Wu X.Y."/>
            <person name="Wu W.L."/>
            <person name="Chen Y.Y."/>
            <person name="Chang S.B."/>
            <person name="Sakamoto S."/>
            <person name="Ohme-Takagi M."/>
            <person name="Yagi M."/>
            <person name="Zeng S.J."/>
            <person name="Shen C.Y."/>
            <person name="Yeh C.M."/>
            <person name="Luo Y.B."/>
            <person name="Tsai W.C."/>
            <person name="Van de Peer Y."/>
            <person name="Liu Z.J."/>
        </authorList>
    </citation>
    <scope>NUCLEOTIDE SEQUENCE [LARGE SCALE GENOMIC DNA]</scope>
    <source>
        <strain evidence="9">cv. Shenzhen</strain>
        <tissue evidence="8">Stem</tissue>
    </source>
</reference>
<dbReference type="InterPro" id="IPR017946">
    <property type="entry name" value="PLC-like_Pdiesterase_TIM-brl"/>
</dbReference>
<keyword evidence="4 8" id="KW-0378">Hydrolase</keyword>
<protein>
    <recommendedName>
        <fullName evidence="1">glycerophosphodiester phosphodiesterase</fullName>
        <ecNumber evidence="1">3.1.4.46</ecNumber>
    </recommendedName>
</protein>
<dbReference type="PROSITE" id="PS51704">
    <property type="entry name" value="GP_PDE"/>
    <property type="match status" value="2"/>
</dbReference>
<dbReference type="GO" id="GO:0006071">
    <property type="term" value="P:glycerol metabolic process"/>
    <property type="evidence" value="ECO:0007669"/>
    <property type="project" value="UniProtKB-KW"/>
</dbReference>
<dbReference type="CDD" id="cd08603">
    <property type="entry name" value="GDPD_SHV3_repeat_1"/>
    <property type="match status" value="1"/>
</dbReference>
<evidence type="ECO:0000256" key="2">
    <source>
        <dbReference type="ARBA" id="ARBA00022729"/>
    </source>
</evidence>
<dbReference type="PANTHER" id="PTHR43620:SF44">
    <property type="entry name" value="GLYCEROPHOSPHODIESTER PHOSPHODIESTERASE GDPDL6-RELATED"/>
    <property type="match status" value="1"/>
</dbReference>
<dbReference type="SUPFAM" id="SSF51695">
    <property type="entry name" value="PLC-like phosphodiesterases"/>
    <property type="match status" value="2"/>
</dbReference>
<dbReference type="PANTHER" id="PTHR43620">
    <property type="entry name" value="GLYCEROPHOSPHORYL DIESTER PHOSPHODIESTERASE"/>
    <property type="match status" value="1"/>
</dbReference>
<feature type="domain" description="GP-PDE" evidence="7">
    <location>
        <begin position="458"/>
        <end position="757"/>
    </location>
</feature>
<dbReference type="Pfam" id="PF03009">
    <property type="entry name" value="GDPD"/>
    <property type="match status" value="1"/>
</dbReference>
<evidence type="ECO:0000256" key="5">
    <source>
        <dbReference type="ARBA" id="ARBA00023180"/>
    </source>
</evidence>
<evidence type="ECO:0000256" key="3">
    <source>
        <dbReference type="ARBA" id="ARBA00022798"/>
    </source>
</evidence>
<evidence type="ECO:0000313" key="8">
    <source>
        <dbReference type="EMBL" id="PKA63564.1"/>
    </source>
</evidence>
<accession>A0A2I0B6Y5</accession>
<sequence length="783" mass="86679">MTILAPSIAVMLECNNSCLHHNATLAYVQMFELAPIVEVMLKDIHLPPDKYYFSEEQMDCKEYTQQSGWVAQWHASLNGMRVNYGLMEIECVMDDNSTVEARQKVELPVNLMMLKKMLAHLLSLLLIIHGAAAQPSPANPSTKKWQTLSGFSPAVIARGGFSGVFPDSSQYAYQFAVSPSSLQDVVLLCDLQLTKDSIGICRTDLRLDNSTNIASIFPKRVNTYNVNGKPVRGWFSLDFTADELFSNVTVDDVQGLKPPRFWLNVQYSAFYREHKLDTVDFVMLVSQDLRFDYISSPEIGFLKGLKLKTMKTKPKLIFRFLEKDAVEPTSNKAYGDLLKDLASIKGFASGILVPKDYIWPVRNDGYLAPATSIVADAHGLGLEVYASGFANDMPGSYNYSYDPIAEYLQFIDNSKFSVDGFLTDFPSTASEAIGSHFLSSSFHSFPFKMYHLYLNGQPLIITHNGASGIYPGCTDLAYKQAVDDGADIIDCSVQMSKDGVAFCLDSADLAESTTAMPTFMSRSTTVPEVQNNTGIFSFDLTWTEIQSLKPSLASPYSSLGLVRNPLAKNMGKILTLPEFLAFAKNSTIPGVLINIQNAAYLASKRGLGVVDIVSTALTNASYDKDTTKRVLIQSDDSSVLSAFKKNANFERVLLIPEQVGDAPKSTVDEVKQFANAVNVIRSSLMAYNGAFISRFTDVTIKMQEANVSVYVSVLRNEFTNIAYDFFSDPVMEIATYVGGLGVDGIITEFPQTTRAYLSKYSATQYFYFIISEMFTQKSILPLV</sequence>
<gene>
    <name evidence="8" type="primary">GPDL3</name>
    <name evidence="8" type="ORF">AXF42_Ash005459</name>
</gene>
<dbReference type="GO" id="GO:0008889">
    <property type="term" value="F:glycerophosphodiester phosphodiesterase activity"/>
    <property type="evidence" value="ECO:0007669"/>
    <property type="project" value="UniProtKB-EC"/>
</dbReference>
<evidence type="ECO:0000256" key="4">
    <source>
        <dbReference type="ARBA" id="ARBA00022801"/>
    </source>
</evidence>
<keyword evidence="3" id="KW-0319">Glycerol metabolism</keyword>
<evidence type="ECO:0000313" key="9">
    <source>
        <dbReference type="Proteomes" id="UP000236161"/>
    </source>
</evidence>
<organism evidence="8 9">
    <name type="scientific">Apostasia shenzhenica</name>
    <dbReference type="NCBI Taxonomy" id="1088818"/>
    <lineage>
        <taxon>Eukaryota</taxon>
        <taxon>Viridiplantae</taxon>
        <taxon>Streptophyta</taxon>
        <taxon>Embryophyta</taxon>
        <taxon>Tracheophyta</taxon>
        <taxon>Spermatophyta</taxon>
        <taxon>Magnoliopsida</taxon>
        <taxon>Liliopsida</taxon>
        <taxon>Asparagales</taxon>
        <taxon>Orchidaceae</taxon>
        <taxon>Apostasioideae</taxon>
        <taxon>Apostasia</taxon>
    </lineage>
</organism>
<feature type="domain" description="GP-PDE" evidence="7">
    <location>
        <begin position="153"/>
        <end position="433"/>
    </location>
</feature>
<dbReference type="STRING" id="1088818.A0A2I0B6Y5"/>
<dbReference type="InterPro" id="IPR030395">
    <property type="entry name" value="GP_PDE_dom"/>
</dbReference>
<comment type="catalytic activity">
    <reaction evidence="6">
        <text>a sn-glycero-3-phosphodiester + H2O = an alcohol + sn-glycerol 3-phosphate + H(+)</text>
        <dbReference type="Rhea" id="RHEA:12969"/>
        <dbReference type="ChEBI" id="CHEBI:15377"/>
        <dbReference type="ChEBI" id="CHEBI:15378"/>
        <dbReference type="ChEBI" id="CHEBI:30879"/>
        <dbReference type="ChEBI" id="CHEBI:57597"/>
        <dbReference type="ChEBI" id="CHEBI:83408"/>
        <dbReference type="EC" id="3.1.4.46"/>
    </reaction>
</comment>
<dbReference type="Proteomes" id="UP000236161">
    <property type="component" value="Unassembled WGS sequence"/>
</dbReference>
<dbReference type="FunFam" id="3.20.20.190:FF:000011">
    <property type="entry name" value="Glycerophosphodiester phosphodiesterase GDPDL3"/>
    <property type="match status" value="1"/>
</dbReference>
<evidence type="ECO:0000259" key="7">
    <source>
        <dbReference type="PROSITE" id="PS51704"/>
    </source>
</evidence>
<dbReference type="Gene3D" id="3.20.20.190">
    <property type="entry name" value="Phosphatidylinositol (PI) phosphodiesterase"/>
    <property type="match status" value="2"/>
</dbReference>
<keyword evidence="2" id="KW-0732">Signal</keyword>
<dbReference type="EMBL" id="KZ451908">
    <property type="protein sequence ID" value="PKA63564.1"/>
    <property type="molecule type" value="Genomic_DNA"/>
</dbReference>
<dbReference type="OrthoDB" id="1058301at2759"/>
<keyword evidence="5" id="KW-0325">Glycoprotein</keyword>
<keyword evidence="9" id="KW-1185">Reference proteome</keyword>
<dbReference type="EC" id="3.1.4.46" evidence="1"/>
<dbReference type="CDD" id="cd08604">
    <property type="entry name" value="GDPD_SHV3_repeat_2"/>
    <property type="match status" value="1"/>
</dbReference>
<dbReference type="AlphaFoldDB" id="A0A2I0B6Y5"/>
<proteinExistence type="predicted"/>
<evidence type="ECO:0000256" key="1">
    <source>
        <dbReference type="ARBA" id="ARBA00012247"/>
    </source>
</evidence>
<dbReference type="GO" id="GO:0006629">
    <property type="term" value="P:lipid metabolic process"/>
    <property type="evidence" value="ECO:0007669"/>
    <property type="project" value="InterPro"/>
</dbReference>
<name>A0A2I0B6Y5_9ASPA</name>